<evidence type="ECO:0000313" key="2">
    <source>
        <dbReference type="Proteomes" id="UP001244011"/>
    </source>
</evidence>
<accession>A0AAJ0FRB6</accession>
<dbReference type="AlphaFoldDB" id="A0AAJ0FRB6"/>
<evidence type="ECO:0000313" key="1">
    <source>
        <dbReference type="EMBL" id="KAK1772138.1"/>
    </source>
</evidence>
<dbReference type="EMBL" id="MU838997">
    <property type="protein sequence ID" value="KAK1772138.1"/>
    <property type="molecule type" value="Genomic_DNA"/>
</dbReference>
<dbReference type="Proteomes" id="UP001244011">
    <property type="component" value="Unassembled WGS sequence"/>
</dbReference>
<gene>
    <name evidence="1" type="ORF">QBC33DRAFT_520366</name>
</gene>
<protein>
    <recommendedName>
        <fullName evidence="3">NACHT-NTPase and P-loop NTPases N-terminal domain-containing protein</fullName>
    </recommendedName>
</protein>
<proteinExistence type="predicted"/>
<comment type="caution">
    <text evidence="1">The sequence shown here is derived from an EMBL/GenBank/DDBJ whole genome shotgun (WGS) entry which is preliminary data.</text>
</comment>
<sequence length="634" mass="71463">MAEILGVVASGISVAQLAGQIIATGIKVKGFLDEISDAPETLSFLIGQIQVLAPVLCEFDDVHHSMVASESLKGSLQAAVLQCQKALDHLESLSAELHTQIQTSTGFRQKLRTAKVLLKKEQLLKHERRLSMAVQLLALAQQTYMLSLQRIQPAQVVSGLMHALQNASSAQTTTSTAPAPAHAVSSAGSLIGPFKPRSGSYKIGLASLTGSVEIYVPSGPKKPDVQSPSEREQPVFAVTIRMPTWLCYRAFQSVVHRCQIGWNHYFRTRTVYPRKSPHWRRLVDLVIDDDVVSLQRELASADWAPDDCDEYGQTLLMTVNTWGSWRVGNFLVSHRARLGVIFPNFKPFFCYFPKFDTQEFRTYIQQEFDNELFAFNILANYDYCSLVGFQQLRRLVCPDTQFYSEGFGDVRRYFAIELMTWPGVNLLYSTSIIRHTLSKDGHLQEEDVGDGTEVGSYGCTLLQSLAACLGLSHWFHSSITADWRGLLSEFFAITGVRDSLWGTTLCCLLNETIFLKFIRGNHMLESTPMAKRIRVAEKALKTWLEVLRESGVSLDEYGKVEARFAAEYFISGIKRGVFWRGPEWILEVIMVDYGPEVHDWKIWWSEASDHFAGEFWEMVEPKPSLMPGSWVEDE</sequence>
<organism evidence="1 2">
    <name type="scientific">Phialemonium atrogriseum</name>
    <dbReference type="NCBI Taxonomy" id="1093897"/>
    <lineage>
        <taxon>Eukaryota</taxon>
        <taxon>Fungi</taxon>
        <taxon>Dikarya</taxon>
        <taxon>Ascomycota</taxon>
        <taxon>Pezizomycotina</taxon>
        <taxon>Sordariomycetes</taxon>
        <taxon>Sordariomycetidae</taxon>
        <taxon>Cephalothecales</taxon>
        <taxon>Cephalothecaceae</taxon>
        <taxon>Phialemonium</taxon>
    </lineage>
</organism>
<evidence type="ECO:0008006" key="3">
    <source>
        <dbReference type="Google" id="ProtNLM"/>
    </source>
</evidence>
<dbReference type="RefSeq" id="XP_060288351.1">
    <property type="nucleotide sequence ID" value="XM_060426371.1"/>
</dbReference>
<dbReference type="GeneID" id="85309558"/>
<name>A0AAJ0FRB6_9PEZI</name>
<reference evidence="1" key="1">
    <citation type="submission" date="2023-06" db="EMBL/GenBank/DDBJ databases">
        <title>Genome-scale phylogeny and comparative genomics of the fungal order Sordariales.</title>
        <authorList>
            <consortium name="Lawrence Berkeley National Laboratory"/>
            <person name="Hensen N."/>
            <person name="Bonometti L."/>
            <person name="Westerberg I."/>
            <person name="Brannstrom I.O."/>
            <person name="Guillou S."/>
            <person name="Cros-Aarteil S."/>
            <person name="Calhoun S."/>
            <person name="Haridas S."/>
            <person name="Kuo A."/>
            <person name="Mondo S."/>
            <person name="Pangilinan J."/>
            <person name="Riley R."/>
            <person name="Labutti K."/>
            <person name="Andreopoulos B."/>
            <person name="Lipzen A."/>
            <person name="Chen C."/>
            <person name="Yanf M."/>
            <person name="Daum C."/>
            <person name="Ng V."/>
            <person name="Clum A."/>
            <person name="Steindorff A."/>
            <person name="Ohm R."/>
            <person name="Martin F."/>
            <person name="Silar P."/>
            <person name="Natvig D."/>
            <person name="Lalanne C."/>
            <person name="Gautier V."/>
            <person name="Ament-Velasquez S.L."/>
            <person name="Kruys A."/>
            <person name="Hutchinson M.I."/>
            <person name="Powell A.J."/>
            <person name="Barry K."/>
            <person name="Miller A.N."/>
            <person name="Grigoriev I.V."/>
            <person name="Debuchy R."/>
            <person name="Gladieux P."/>
            <person name="Thoren M.H."/>
            <person name="Johannesson H."/>
        </authorList>
    </citation>
    <scope>NUCLEOTIDE SEQUENCE</scope>
    <source>
        <strain evidence="1">8032-3</strain>
    </source>
</reference>
<keyword evidence="2" id="KW-1185">Reference proteome</keyword>